<feature type="region of interest" description="Disordered" evidence="1">
    <location>
        <begin position="1"/>
        <end position="51"/>
    </location>
</feature>
<dbReference type="EMBL" id="BAAFJT010000007">
    <property type="protein sequence ID" value="GAB0192488.1"/>
    <property type="molecule type" value="Genomic_DNA"/>
</dbReference>
<dbReference type="Proteomes" id="UP001623348">
    <property type="component" value="Unassembled WGS sequence"/>
</dbReference>
<evidence type="ECO:0000313" key="3">
    <source>
        <dbReference type="Proteomes" id="UP001623348"/>
    </source>
</evidence>
<proteinExistence type="predicted"/>
<evidence type="ECO:0000256" key="1">
    <source>
        <dbReference type="SAM" id="MobiDB-lite"/>
    </source>
</evidence>
<sequence length="79" mass="8328">MQPKAAPAVPQQSRSSVRSFPRKKRFAATDSHRSSCLFPQPPDAVSSQSSKFGNANVTTAKGISPAKGAEELAACEILV</sequence>
<accession>A0ABC9X494</accession>
<protein>
    <submittedName>
        <fullName evidence="2">Uncharacterized protein</fullName>
    </submittedName>
</protein>
<gene>
    <name evidence="2" type="ORF">GRJ2_001714100</name>
</gene>
<reference evidence="2 3" key="1">
    <citation type="submission" date="2024-06" db="EMBL/GenBank/DDBJ databases">
        <title>The draft genome of Grus japonensis, version 3.</title>
        <authorList>
            <person name="Nabeshima K."/>
            <person name="Suzuki S."/>
            <person name="Onuma M."/>
        </authorList>
    </citation>
    <scope>NUCLEOTIDE SEQUENCE [LARGE SCALE GENOMIC DNA]</scope>
    <source>
        <strain evidence="2 3">451A</strain>
    </source>
</reference>
<comment type="caution">
    <text evidence="2">The sequence shown here is derived from an EMBL/GenBank/DDBJ whole genome shotgun (WGS) entry which is preliminary data.</text>
</comment>
<keyword evidence="3" id="KW-1185">Reference proteome</keyword>
<dbReference type="AlphaFoldDB" id="A0ABC9X494"/>
<organism evidence="2 3">
    <name type="scientific">Grus japonensis</name>
    <name type="common">Japanese crane</name>
    <name type="synonym">Red-crowned crane</name>
    <dbReference type="NCBI Taxonomy" id="30415"/>
    <lineage>
        <taxon>Eukaryota</taxon>
        <taxon>Metazoa</taxon>
        <taxon>Chordata</taxon>
        <taxon>Craniata</taxon>
        <taxon>Vertebrata</taxon>
        <taxon>Euteleostomi</taxon>
        <taxon>Archelosauria</taxon>
        <taxon>Archosauria</taxon>
        <taxon>Dinosauria</taxon>
        <taxon>Saurischia</taxon>
        <taxon>Theropoda</taxon>
        <taxon>Coelurosauria</taxon>
        <taxon>Aves</taxon>
        <taxon>Neognathae</taxon>
        <taxon>Neoaves</taxon>
        <taxon>Gruiformes</taxon>
        <taxon>Gruidae</taxon>
        <taxon>Grus</taxon>
    </lineage>
</organism>
<evidence type="ECO:0000313" key="2">
    <source>
        <dbReference type="EMBL" id="GAB0192488.1"/>
    </source>
</evidence>
<name>A0ABC9X494_GRUJA</name>